<name>A0ACC3DXF5_9PEZI</name>
<dbReference type="Proteomes" id="UP001186974">
    <property type="component" value="Unassembled WGS sequence"/>
</dbReference>
<protein>
    <submittedName>
        <fullName evidence="1">Uncharacterized protein</fullName>
    </submittedName>
</protein>
<evidence type="ECO:0000313" key="2">
    <source>
        <dbReference type="Proteomes" id="UP001186974"/>
    </source>
</evidence>
<gene>
    <name evidence="1" type="ORF">LTS18_006944</name>
</gene>
<accession>A0ACC3DXF5</accession>
<proteinExistence type="predicted"/>
<sequence length="224" mass="25125">MVTFRVPSASTSESSSTPITSPPSSHQGSYHPVSFATRITEKQRICGGLLIPADAREWDAHYAAVAIHSGLHRRRILPADAQKLYHRHDTRMAGTPYHEVETLESVSQVLRHKYFDFEMRMDGNGYVRVPEMDCTIPELERWSFTFARRRPDDEDEELVSPRSAPADAAGHLVLVPRLEKVDLTVREDVLDRKRSGDNFAPRRLTLADVVSRSGTAENQASGSS</sequence>
<dbReference type="EMBL" id="JAWDJW010000171">
    <property type="protein sequence ID" value="KAK3081410.1"/>
    <property type="molecule type" value="Genomic_DNA"/>
</dbReference>
<organism evidence="1 2">
    <name type="scientific">Coniosporium uncinatum</name>
    <dbReference type="NCBI Taxonomy" id="93489"/>
    <lineage>
        <taxon>Eukaryota</taxon>
        <taxon>Fungi</taxon>
        <taxon>Dikarya</taxon>
        <taxon>Ascomycota</taxon>
        <taxon>Pezizomycotina</taxon>
        <taxon>Dothideomycetes</taxon>
        <taxon>Dothideomycetes incertae sedis</taxon>
        <taxon>Coniosporium</taxon>
    </lineage>
</organism>
<reference evidence="1" key="1">
    <citation type="submission" date="2024-09" db="EMBL/GenBank/DDBJ databases">
        <title>Black Yeasts Isolated from many extreme environments.</title>
        <authorList>
            <person name="Coleine C."/>
            <person name="Stajich J.E."/>
            <person name="Selbmann L."/>
        </authorList>
    </citation>
    <scope>NUCLEOTIDE SEQUENCE</scope>
    <source>
        <strain evidence="1">CCFEE 5737</strain>
    </source>
</reference>
<comment type="caution">
    <text evidence="1">The sequence shown here is derived from an EMBL/GenBank/DDBJ whole genome shotgun (WGS) entry which is preliminary data.</text>
</comment>
<keyword evidence="2" id="KW-1185">Reference proteome</keyword>
<evidence type="ECO:0000313" key="1">
    <source>
        <dbReference type="EMBL" id="KAK3081410.1"/>
    </source>
</evidence>